<evidence type="ECO:0000256" key="1">
    <source>
        <dbReference type="SAM" id="MobiDB-lite"/>
    </source>
</evidence>
<organism evidence="2 3">
    <name type="scientific">Eumeta variegata</name>
    <name type="common">Bagworm moth</name>
    <name type="synonym">Eumeta japonica</name>
    <dbReference type="NCBI Taxonomy" id="151549"/>
    <lineage>
        <taxon>Eukaryota</taxon>
        <taxon>Metazoa</taxon>
        <taxon>Ecdysozoa</taxon>
        <taxon>Arthropoda</taxon>
        <taxon>Hexapoda</taxon>
        <taxon>Insecta</taxon>
        <taxon>Pterygota</taxon>
        <taxon>Neoptera</taxon>
        <taxon>Endopterygota</taxon>
        <taxon>Lepidoptera</taxon>
        <taxon>Glossata</taxon>
        <taxon>Ditrysia</taxon>
        <taxon>Tineoidea</taxon>
        <taxon>Psychidae</taxon>
        <taxon>Oiketicinae</taxon>
        <taxon>Eumeta</taxon>
    </lineage>
</organism>
<protein>
    <submittedName>
        <fullName evidence="2">Uncharacterized protein</fullName>
    </submittedName>
</protein>
<proteinExistence type="predicted"/>
<feature type="compositionally biased region" description="Gly residues" evidence="1">
    <location>
        <begin position="42"/>
        <end position="51"/>
    </location>
</feature>
<evidence type="ECO:0000313" key="3">
    <source>
        <dbReference type="Proteomes" id="UP000299102"/>
    </source>
</evidence>
<gene>
    <name evidence="2" type="ORF">EVAR_34436_1</name>
</gene>
<sequence length="91" mass="9538">MDVPSRIHLSSSDSAPTVALKISASAETLNAERMIGKAAYKPGGGGRGGGIDSANKRTRSSSGGGKSNQSRVGERKKKHFPYISRGKYSQT</sequence>
<dbReference type="EMBL" id="BGZK01000583">
    <property type="protein sequence ID" value="GBP51550.1"/>
    <property type="molecule type" value="Genomic_DNA"/>
</dbReference>
<comment type="caution">
    <text evidence="2">The sequence shown here is derived from an EMBL/GenBank/DDBJ whole genome shotgun (WGS) entry which is preliminary data.</text>
</comment>
<name>A0A4C1WL26_EUMVA</name>
<feature type="region of interest" description="Disordered" evidence="1">
    <location>
        <begin position="37"/>
        <end position="91"/>
    </location>
</feature>
<keyword evidence="3" id="KW-1185">Reference proteome</keyword>
<evidence type="ECO:0000313" key="2">
    <source>
        <dbReference type="EMBL" id="GBP51550.1"/>
    </source>
</evidence>
<accession>A0A4C1WL26</accession>
<dbReference type="AlphaFoldDB" id="A0A4C1WL26"/>
<dbReference type="Proteomes" id="UP000299102">
    <property type="component" value="Unassembled WGS sequence"/>
</dbReference>
<reference evidence="2 3" key="1">
    <citation type="journal article" date="2019" name="Commun. Biol.">
        <title>The bagworm genome reveals a unique fibroin gene that provides high tensile strength.</title>
        <authorList>
            <person name="Kono N."/>
            <person name="Nakamura H."/>
            <person name="Ohtoshi R."/>
            <person name="Tomita M."/>
            <person name="Numata K."/>
            <person name="Arakawa K."/>
        </authorList>
    </citation>
    <scope>NUCLEOTIDE SEQUENCE [LARGE SCALE GENOMIC DNA]</scope>
</reference>